<protein>
    <submittedName>
        <fullName evidence="3">DUF58 domain-containing protein</fullName>
    </submittedName>
</protein>
<dbReference type="PANTHER" id="PTHR33608">
    <property type="entry name" value="BLL2464 PROTEIN"/>
    <property type="match status" value="1"/>
</dbReference>
<dbReference type="InterPro" id="IPR002035">
    <property type="entry name" value="VWF_A"/>
</dbReference>
<dbReference type="Pfam" id="PF01882">
    <property type="entry name" value="DUF58"/>
    <property type="match status" value="1"/>
</dbReference>
<dbReference type="InterPro" id="IPR002881">
    <property type="entry name" value="DUF58"/>
</dbReference>
<reference evidence="3 4" key="1">
    <citation type="submission" date="2020-10" db="EMBL/GenBank/DDBJ databases">
        <authorList>
            <person name="Castelo-Branco R."/>
            <person name="Eusebio N."/>
            <person name="Adriana R."/>
            <person name="Vieira A."/>
            <person name="Brugerolle De Fraissinette N."/>
            <person name="Rezende De Castro R."/>
            <person name="Schneider M.P."/>
            <person name="Vasconcelos V."/>
            <person name="Leao P.N."/>
        </authorList>
    </citation>
    <scope>NUCLEOTIDE SEQUENCE [LARGE SCALE GENOMIC DNA]</scope>
    <source>
        <strain evidence="3 4">LEGE 00031</strain>
    </source>
</reference>
<feature type="transmembrane region" description="Helical" evidence="1">
    <location>
        <begin position="7"/>
        <end position="24"/>
    </location>
</feature>
<keyword evidence="4" id="KW-1185">Reference proteome</keyword>
<dbReference type="PANTHER" id="PTHR33608:SF3">
    <property type="entry name" value="SLR2013 PROTEIN"/>
    <property type="match status" value="1"/>
</dbReference>
<keyword evidence="1" id="KW-0472">Membrane</keyword>
<evidence type="ECO:0000313" key="4">
    <source>
        <dbReference type="Proteomes" id="UP000658720"/>
    </source>
</evidence>
<dbReference type="InterPro" id="IPR036465">
    <property type="entry name" value="vWFA_dom_sf"/>
</dbReference>
<feature type="transmembrane region" description="Helical" evidence="1">
    <location>
        <begin position="30"/>
        <end position="47"/>
    </location>
</feature>
<evidence type="ECO:0000256" key="1">
    <source>
        <dbReference type="SAM" id="Phobius"/>
    </source>
</evidence>
<dbReference type="EMBL" id="JADEVV010000005">
    <property type="protein sequence ID" value="MBE9252762.1"/>
    <property type="molecule type" value="Genomic_DNA"/>
</dbReference>
<dbReference type="RefSeq" id="WP_194018821.1">
    <property type="nucleotide sequence ID" value="NZ_JADEVV010000005.1"/>
</dbReference>
<accession>A0ABR9VN45</accession>
<keyword evidence="1" id="KW-1133">Transmembrane helix</keyword>
<dbReference type="Proteomes" id="UP000658720">
    <property type="component" value="Unassembled WGS sequence"/>
</dbReference>
<proteinExistence type="predicted"/>
<feature type="domain" description="VWFA" evidence="2">
    <location>
        <begin position="229"/>
        <end position="398"/>
    </location>
</feature>
<keyword evidence="1" id="KW-0812">Transmembrane</keyword>
<sequence length="435" mass="48490">MVPTLRFYVCLLMIGGGAMVMAQMSTIPNAVGTLVIADGLLLLLTVIDYGRGRKRKITVQRQPLGPLSIGRENPVTITVANSGPSAIAKIKDDYPAAFLVTDEIKTAQVLPQGSTQLSYHVQPRQRGEYRWGKVNVRQLCPWQLTWHQWTVGEGETVTVHPDLMGLKSLTIRLAQATTGNLRQMRKLGLGTEFRELRDYQAGDDLRYLDWKASARRGIPLMRVLEPEREQTVIILLDRGRLMTAWVQGLQRFDWALNTSLALAVTALHRGDRLGIGVFDRTVVSWLPPERGLHYLPKLLKTLTPLQPVLQEPDYGAAIGQLVQQQTRRALVVCITDLIDPTASRELLTALTQLAPRYLPFCVTLRDPQVDQLAHSPATTVSGAYQQAVAINLLQQRQLALAKLKQKGVLVLDAPADKVSEQLVDRYLQLKARTLL</sequence>
<comment type="caution">
    <text evidence="3">The sequence shown here is derived from an EMBL/GenBank/DDBJ whole genome shotgun (WGS) entry which is preliminary data.</text>
</comment>
<dbReference type="SMART" id="SM00327">
    <property type="entry name" value="VWA"/>
    <property type="match status" value="1"/>
</dbReference>
<name>A0ABR9VN45_9SYNC</name>
<evidence type="ECO:0000313" key="3">
    <source>
        <dbReference type="EMBL" id="MBE9252762.1"/>
    </source>
</evidence>
<organism evidence="3 4">
    <name type="scientific">Synechocystis salina LEGE 00031</name>
    <dbReference type="NCBI Taxonomy" id="1828736"/>
    <lineage>
        <taxon>Bacteria</taxon>
        <taxon>Bacillati</taxon>
        <taxon>Cyanobacteriota</taxon>
        <taxon>Cyanophyceae</taxon>
        <taxon>Synechococcales</taxon>
        <taxon>Merismopediaceae</taxon>
        <taxon>Synechocystis</taxon>
    </lineage>
</organism>
<dbReference type="SUPFAM" id="SSF53300">
    <property type="entry name" value="vWA-like"/>
    <property type="match status" value="1"/>
</dbReference>
<evidence type="ECO:0000259" key="2">
    <source>
        <dbReference type="SMART" id="SM00327"/>
    </source>
</evidence>
<gene>
    <name evidence="3" type="ORF">IQ217_02610</name>
</gene>